<feature type="compositionally biased region" description="Low complexity" evidence="11">
    <location>
        <begin position="254"/>
        <end position="266"/>
    </location>
</feature>
<protein>
    <recommendedName>
        <fullName evidence="9">Survival of motor neuron-related-splicing factor 30</fullName>
    </recommendedName>
    <alternativeName>
        <fullName evidence="10">Survival motor neuron domain-containing protein 1</fullName>
    </alternativeName>
</protein>
<dbReference type="EMBL" id="WJQU01000001">
    <property type="protein sequence ID" value="KAJ6645522.1"/>
    <property type="molecule type" value="Genomic_DNA"/>
</dbReference>
<feature type="compositionally biased region" description="Polar residues" evidence="11">
    <location>
        <begin position="291"/>
        <end position="320"/>
    </location>
</feature>
<dbReference type="Pfam" id="PF06003">
    <property type="entry name" value="SMN_Tudor"/>
    <property type="match status" value="1"/>
</dbReference>
<feature type="compositionally biased region" description="Basic and acidic residues" evidence="11">
    <location>
        <begin position="214"/>
        <end position="231"/>
    </location>
</feature>
<evidence type="ECO:0000313" key="13">
    <source>
        <dbReference type="EMBL" id="KAJ6645522.1"/>
    </source>
</evidence>
<feature type="region of interest" description="Disordered" evidence="11">
    <location>
        <begin position="254"/>
        <end position="320"/>
    </location>
</feature>
<dbReference type="GO" id="GO:0015030">
    <property type="term" value="C:Cajal body"/>
    <property type="evidence" value="ECO:0007669"/>
    <property type="project" value="UniProtKB-SubCell"/>
</dbReference>
<dbReference type="Gene3D" id="2.30.30.140">
    <property type="match status" value="1"/>
</dbReference>
<gene>
    <name evidence="13" type="primary">tdrd3</name>
    <name evidence="13" type="ORF">Bhyg_00728</name>
</gene>
<dbReference type="PANTHER" id="PTHR13681:SF24">
    <property type="entry name" value="TUDOR DOMAIN-CONTAINING PROTEIN 3"/>
    <property type="match status" value="1"/>
</dbReference>
<feature type="region of interest" description="Disordered" evidence="11">
    <location>
        <begin position="461"/>
        <end position="503"/>
    </location>
</feature>
<evidence type="ECO:0000313" key="14">
    <source>
        <dbReference type="Proteomes" id="UP001151699"/>
    </source>
</evidence>
<dbReference type="InterPro" id="IPR042470">
    <property type="entry name" value="RMI1_N_C_sf"/>
</dbReference>
<feature type="compositionally biased region" description="Basic and acidic residues" evidence="11">
    <location>
        <begin position="416"/>
        <end position="439"/>
    </location>
</feature>
<dbReference type="PROSITE" id="PS50304">
    <property type="entry name" value="TUDOR"/>
    <property type="match status" value="1"/>
</dbReference>
<sequence length="666" mass="75430">MLLLELTDGSTLCSAIELDHLPALSVNTPPGTKLLLKGTIKIFQGMLVLTPSSIKNCNGVVTAMVEKWEYEKAMSKYAKGVQPSGDCGSVPPPWIPFGQKIQQTIVNDGTFKSLSVEKKNDETKEKDVEFLNNRNDIIAELLKTKQKKIFGGGKRQLLDHNVKKIMEKGYTEEQAKTTLKFARNNLEKAMGNLKRREDRSSGETSSTRVPFNKGQKEDRFGRKGRVEETEGAKPSNKVSLFDFLEDKIKIPKGTETTPVYSTTTVTANKPSAKNVPSDEPYPKKNYRSEEYQPSNRTSNRNIQSINGTNPQSQSQSQIDNRSKFENNISTSFANRQKKEDDQHQNARTYNDSKTGKWSGKPNSVNQRQNSQESSSGSYPKATRSHTSNYSQNSYQNTAPNSAYGQKYVKNFNETSKPSRFDEKQHHQQHARNEQIDRRNNAPYNVNQLAEATASMKLSNNKRQSYNSQHNYPSKHQQSQSQPSTRQQSQNHQGKNAAPMPNGFEYNPYKIMGFQNKETNEFALNVLKNQNFDAVPPTVLGKPTQPMSSEGYAPMPSNRNFTVPPPSTAPATVMATQPFMPLAVNNQPYNWTWKEHDICFAKYWEDGRYYNAEITAVSNKTCVVQFMEYGNFEEVFLNDCLPFNEATIQSVNQYNNSLIPDQNVQYY</sequence>
<evidence type="ECO:0000256" key="4">
    <source>
        <dbReference type="ARBA" id="ARBA00022664"/>
    </source>
</evidence>
<dbReference type="InterPro" id="IPR013894">
    <property type="entry name" value="RMI1_OB"/>
</dbReference>
<dbReference type="SMART" id="SM00333">
    <property type="entry name" value="TUDOR"/>
    <property type="match status" value="1"/>
</dbReference>
<dbReference type="Proteomes" id="UP001151699">
    <property type="component" value="Chromosome A"/>
</dbReference>
<keyword evidence="4" id="KW-0507">mRNA processing</keyword>
<feature type="compositionally biased region" description="Polar residues" evidence="11">
    <location>
        <begin position="461"/>
        <end position="471"/>
    </location>
</feature>
<feature type="non-terminal residue" evidence="13">
    <location>
        <position position="666"/>
    </location>
</feature>
<dbReference type="GO" id="GO:0016607">
    <property type="term" value="C:nuclear speck"/>
    <property type="evidence" value="ECO:0007669"/>
    <property type="project" value="UniProtKB-SubCell"/>
</dbReference>
<feature type="compositionally biased region" description="Low complexity" evidence="11">
    <location>
        <begin position="473"/>
        <end position="489"/>
    </location>
</feature>
<dbReference type="Gene3D" id="2.40.50.770">
    <property type="entry name" value="RecQ-mediated genome instability protein Rmi1, C-terminal domain"/>
    <property type="match status" value="1"/>
</dbReference>
<evidence type="ECO:0000256" key="11">
    <source>
        <dbReference type="SAM" id="MobiDB-lite"/>
    </source>
</evidence>
<dbReference type="Pfam" id="PF08585">
    <property type="entry name" value="RMI1_N_C"/>
    <property type="match status" value="1"/>
</dbReference>
<dbReference type="SUPFAM" id="SSF63748">
    <property type="entry name" value="Tudor/PWWP/MBT"/>
    <property type="match status" value="1"/>
</dbReference>
<comment type="subcellular location">
    <subcellularLocation>
        <location evidence="1">Nucleus speckle</location>
    </subcellularLocation>
    <subcellularLocation>
        <location evidence="2">Nucleus</location>
        <location evidence="2">Cajal body</location>
    </subcellularLocation>
</comment>
<feature type="domain" description="Tudor" evidence="12">
    <location>
        <begin position="591"/>
        <end position="649"/>
    </location>
</feature>
<evidence type="ECO:0000256" key="7">
    <source>
        <dbReference type="ARBA" id="ARBA00023242"/>
    </source>
</evidence>
<dbReference type="InterPro" id="IPR002999">
    <property type="entry name" value="Tudor"/>
</dbReference>
<feature type="region of interest" description="Disordered" evidence="11">
    <location>
        <begin position="191"/>
        <end position="234"/>
    </location>
</feature>
<dbReference type="GO" id="GO:0005737">
    <property type="term" value="C:cytoplasm"/>
    <property type="evidence" value="ECO:0007669"/>
    <property type="project" value="InterPro"/>
</dbReference>
<evidence type="ECO:0000256" key="9">
    <source>
        <dbReference type="ARBA" id="ARBA00041083"/>
    </source>
</evidence>
<evidence type="ECO:0000256" key="8">
    <source>
        <dbReference type="ARBA" id="ARBA00037618"/>
    </source>
</evidence>
<keyword evidence="5" id="KW-0747">Spliceosome</keyword>
<name>A0A9Q0N8Y0_9DIPT</name>
<organism evidence="13 14">
    <name type="scientific">Pseudolycoriella hygida</name>
    <dbReference type="NCBI Taxonomy" id="35572"/>
    <lineage>
        <taxon>Eukaryota</taxon>
        <taxon>Metazoa</taxon>
        <taxon>Ecdysozoa</taxon>
        <taxon>Arthropoda</taxon>
        <taxon>Hexapoda</taxon>
        <taxon>Insecta</taxon>
        <taxon>Pterygota</taxon>
        <taxon>Neoptera</taxon>
        <taxon>Endopterygota</taxon>
        <taxon>Diptera</taxon>
        <taxon>Nematocera</taxon>
        <taxon>Sciaroidea</taxon>
        <taxon>Sciaridae</taxon>
        <taxon>Pseudolycoriella</taxon>
    </lineage>
</organism>
<dbReference type="GO" id="GO:0008380">
    <property type="term" value="P:RNA splicing"/>
    <property type="evidence" value="ECO:0007669"/>
    <property type="project" value="UniProtKB-KW"/>
</dbReference>
<evidence type="ECO:0000256" key="6">
    <source>
        <dbReference type="ARBA" id="ARBA00023187"/>
    </source>
</evidence>
<dbReference type="OrthoDB" id="434939at2759"/>
<feature type="region of interest" description="Disordered" evidence="11">
    <location>
        <begin position="332"/>
        <end position="401"/>
    </location>
</feature>
<dbReference type="GO" id="GO:0005681">
    <property type="term" value="C:spliceosomal complex"/>
    <property type="evidence" value="ECO:0007669"/>
    <property type="project" value="UniProtKB-KW"/>
</dbReference>
<feature type="compositionally biased region" description="Polar residues" evidence="11">
    <location>
        <begin position="360"/>
        <end position="377"/>
    </location>
</feature>
<accession>A0A9Q0N8Y0</accession>
<comment type="function">
    <text evidence="8">Involved in spliceosome assembly.</text>
</comment>
<comment type="caution">
    <text evidence="13">The sequence shown here is derived from an EMBL/GenBank/DDBJ whole genome shotgun (WGS) entry which is preliminary data.</text>
</comment>
<evidence type="ECO:0000256" key="5">
    <source>
        <dbReference type="ARBA" id="ARBA00022728"/>
    </source>
</evidence>
<keyword evidence="7" id="KW-0539">Nucleus</keyword>
<reference evidence="13" key="1">
    <citation type="submission" date="2022-07" db="EMBL/GenBank/DDBJ databases">
        <authorList>
            <person name="Trinca V."/>
            <person name="Uliana J.V.C."/>
            <person name="Torres T.T."/>
            <person name="Ward R.J."/>
            <person name="Monesi N."/>
        </authorList>
    </citation>
    <scope>NUCLEOTIDE SEQUENCE</scope>
    <source>
        <strain evidence="13">HSMRA1968</strain>
        <tissue evidence="13">Whole embryos</tissue>
    </source>
</reference>
<comment type="similarity">
    <text evidence="3">Belongs to the SMN family.</text>
</comment>
<feature type="compositionally biased region" description="Basic and acidic residues" evidence="11">
    <location>
        <begin position="280"/>
        <end position="290"/>
    </location>
</feature>
<dbReference type="AlphaFoldDB" id="A0A9Q0N8Y0"/>
<feature type="region of interest" description="Disordered" evidence="11">
    <location>
        <begin position="416"/>
        <end position="441"/>
    </location>
</feature>
<evidence type="ECO:0000259" key="12">
    <source>
        <dbReference type="PROSITE" id="PS50304"/>
    </source>
</evidence>
<evidence type="ECO:0000256" key="10">
    <source>
        <dbReference type="ARBA" id="ARBA00042567"/>
    </source>
</evidence>
<dbReference type="GO" id="GO:0006397">
    <property type="term" value="P:mRNA processing"/>
    <property type="evidence" value="ECO:0007669"/>
    <property type="project" value="UniProtKB-KW"/>
</dbReference>
<keyword evidence="14" id="KW-1185">Reference proteome</keyword>
<feature type="compositionally biased region" description="Polar residues" evidence="11">
    <location>
        <begin position="384"/>
        <end position="401"/>
    </location>
</feature>
<evidence type="ECO:0000256" key="2">
    <source>
        <dbReference type="ARBA" id="ARBA00004408"/>
    </source>
</evidence>
<dbReference type="InterPro" id="IPR010304">
    <property type="entry name" value="SMN_Tudor"/>
</dbReference>
<keyword evidence="6" id="KW-0508">mRNA splicing</keyword>
<proteinExistence type="inferred from homology"/>
<dbReference type="GO" id="GO:0003723">
    <property type="term" value="F:RNA binding"/>
    <property type="evidence" value="ECO:0007669"/>
    <property type="project" value="InterPro"/>
</dbReference>
<evidence type="ECO:0000256" key="3">
    <source>
        <dbReference type="ARBA" id="ARBA00005371"/>
    </source>
</evidence>
<evidence type="ECO:0000256" key="1">
    <source>
        <dbReference type="ARBA" id="ARBA00004324"/>
    </source>
</evidence>
<dbReference type="PANTHER" id="PTHR13681">
    <property type="entry name" value="SURVIVAL OF MOTOR NEURON-RELATED-SPLICING FACTOR 30-RELATED"/>
    <property type="match status" value="1"/>
</dbReference>